<dbReference type="SUPFAM" id="SSF53098">
    <property type="entry name" value="Ribonuclease H-like"/>
    <property type="match status" value="1"/>
</dbReference>
<sequence length="294" mass="32729">MLRSNFESGRHPVNNAGTGRVNSDSSGPDARSEFRGTERLVWPPNLEQGLDTIAHLVQTHHYAAMDTEFPGVLQWPHESQLCPYHYQYSLVRDNVNLMNIIPVGMTFPDRGGNPVPSCCTRFYTKTDRCDNDSIRPLVTSVKPSKEHEEDDLDLSTEPFASCGVALSESARWLAFHGGFYFGYLLKVLIGQALPNVMYVLFYFLLFELPAICDVKCITNRCPSLQGMPPRCVEDPAITNPVTSPGGQRRLPHSGLSLKNPTSAFLGKTDYDKCTADPQDMVACSHLVPYNRSTL</sequence>
<keyword evidence="16" id="KW-1133">Transmembrane helix</keyword>
<dbReference type="OrthoDB" id="1164111at2759"/>
<keyword evidence="11" id="KW-0694">RNA-binding</keyword>
<gene>
    <name evidence="17" type="ORF">HPB48_023539</name>
</gene>
<evidence type="ECO:0000256" key="1">
    <source>
        <dbReference type="ARBA" id="ARBA00001663"/>
    </source>
</evidence>
<dbReference type="GO" id="GO:0003723">
    <property type="term" value="F:RNA binding"/>
    <property type="evidence" value="ECO:0007669"/>
    <property type="project" value="UniProtKB-KW"/>
</dbReference>
<evidence type="ECO:0000256" key="16">
    <source>
        <dbReference type="SAM" id="Phobius"/>
    </source>
</evidence>
<proteinExistence type="inferred from homology"/>
<feature type="region of interest" description="Disordered" evidence="15">
    <location>
        <begin position="1"/>
        <end position="37"/>
    </location>
</feature>
<organism evidence="17 18">
    <name type="scientific">Haemaphysalis longicornis</name>
    <name type="common">Bush tick</name>
    <dbReference type="NCBI Taxonomy" id="44386"/>
    <lineage>
        <taxon>Eukaryota</taxon>
        <taxon>Metazoa</taxon>
        <taxon>Ecdysozoa</taxon>
        <taxon>Arthropoda</taxon>
        <taxon>Chelicerata</taxon>
        <taxon>Arachnida</taxon>
        <taxon>Acari</taxon>
        <taxon>Parasitiformes</taxon>
        <taxon>Ixodida</taxon>
        <taxon>Ixodoidea</taxon>
        <taxon>Ixodidae</taxon>
        <taxon>Haemaphysalinae</taxon>
        <taxon>Haemaphysalis</taxon>
    </lineage>
</organism>
<feature type="compositionally biased region" description="Polar residues" evidence="15">
    <location>
        <begin position="15"/>
        <end position="26"/>
    </location>
</feature>
<keyword evidence="18" id="KW-1185">Reference proteome</keyword>
<evidence type="ECO:0000256" key="9">
    <source>
        <dbReference type="ARBA" id="ARBA00022801"/>
    </source>
</evidence>
<dbReference type="EMBL" id="JABSTR010000643">
    <property type="protein sequence ID" value="KAH9382914.1"/>
    <property type="molecule type" value="Genomic_DNA"/>
</dbReference>
<keyword evidence="12" id="KW-0805">Transcription regulation</keyword>
<dbReference type="Proteomes" id="UP000821853">
    <property type="component" value="Unassembled WGS sequence"/>
</dbReference>
<evidence type="ECO:0000256" key="13">
    <source>
        <dbReference type="ARBA" id="ARBA00023163"/>
    </source>
</evidence>
<keyword evidence="6" id="KW-0963">Cytoplasm</keyword>
<keyword evidence="14" id="KW-0539">Nucleus</keyword>
<keyword evidence="10" id="KW-0269">Exonuclease</keyword>
<keyword evidence="13" id="KW-0804">Transcription</keyword>
<evidence type="ECO:0000256" key="4">
    <source>
        <dbReference type="ARBA" id="ARBA00008372"/>
    </source>
</evidence>
<comment type="similarity">
    <text evidence="4">Belongs to the CAF1 family.</text>
</comment>
<evidence type="ECO:0000313" key="18">
    <source>
        <dbReference type="Proteomes" id="UP000821853"/>
    </source>
</evidence>
<evidence type="ECO:0000256" key="5">
    <source>
        <dbReference type="ARBA" id="ARBA00012161"/>
    </source>
</evidence>
<dbReference type="VEuPathDB" id="VectorBase:HLOH_051060"/>
<keyword evidence="16" id="KW-0472">Membrane</keyword>
<keyword evidence="8" id="KW-0479">Metal-binding</keyword>
<dbReference type="Pfam" id="PF04857">
    <property type="entry name" value="CAF1"/>
    <property type="match status" value="1"/>
</dbReference>
<evidence type="ECO:0000256" key="7">
    <source>
        <dbReference type="ARBA" id="ARBA00022722"/>
    </source>
</evidence>
<evidence type="ECO:0000256" key="10">
    <source>
        <dbReference type="ARBA" id="ARBA00022839"/>
    </source>
</evidence>
<keyword evidence="16" id="KW-0812">Transmembrane</keyword>
<comment type="subcellular location">
    <subcellularLocation>
        <location evidence="3">Cytoplasm</location>
    </subcellularLocation>
    <subcellularLocation>
        <location evidence="2">Nucleus</location>
    </subcellularLocation>
</comment>
<dbReference type="GO" id="GO:0046872">
    <property type="term" value="F:metal ion binding"/>
    <property type="evidence" value="ECO:0007669"/>
    <property type="project" value="UniProtKB-KW"/>
</dbReference>
<dbReference type="InterPro" id="IPR039637">
    <property type="entry name" value="CNOT7/CNOT8/Pop2"/>
</dbReference>
<evidence type="ECO:0000313" key="17">
    <source>
        <dbReference type="EMBL" id="KAH9382914.1"/>
    </source>
</evidence>
<evidence type="ECO:0000256" key="6">
    <source>
        <dbReference type="ARBA" id="ARBA00022490"/>
    </source>
</evidence>
<dbReference type="InterPro" id="IPR006941">
    <property type="entry name" value="RNase_CAF1"/>
</dbReference>
<dbReference type="AlphaFoldDB" id="A0A9J6H7A2"/>
<dbReference type="GO" id="GO:0004535">
    <property type="term" value="F:poly(A)-specific ribonuclease activity"/>
    <property type="evidence" value="ECO:0007669"/>
    <property type="project" value="UniProtKB-EC"/>
</dbReference>
<feature type="transmembrane region" description="Helical" evidence="16">
    <location>
        <begin position="180"/>
        <end position="205"/>
    </location>
</feature>
<keyword evidence="9" id="KW-0378">Hydrolase</keyword>
<evidence type="ECO:0000256" key="12">
    <source>
        <dbReference type="ARBA" id="ARBA00023015"/>
    </source>
</evidence>
<evidence type="ECO:0000256" key="14">
    <source>
        <dbReference type="ARBA" id="ARBA00023242"/>
    </source>
</evidence>
<dbReference type="GO" id="GO:0005634">
    <property type="term" value="C:nucleus"/>
    <property type="evidence" value="ECO:0007669"/>
    <property type="project" value="UniProtKB-SubCell"/>
</dbReference>
<dbReference type="EC" id="3.1.13.4" evidence="5"/>
<evidence type="ECO:0000256" key="15">
    <source>
        <dbReference type="SAM" id="MobiDB-lite"/>
    </source>
</evidence>
<dbReference type="GO" id="GO:0030014">
    <property type="term" value="C:CCR4-NOT complex"/>
    <property type="evidence" value="ECO:0007669"/>
    <property type="project" value="InterPro"/>
</dbReference>
<dbReference type="InterPro" id="IPR036397">
    <property type="entry name" value="RNaseH_sf"/>
</dbReference>
<dbReference type="InterPro" id="IPR012337">
    <property type="entry name" value="RNaseH-like_sf"/>
</dbReference>
<evidence type="ECO:0000256" key="2">
    <source>
        <dbReference type="ARBA" id="ARBA00004123"/>
    </source>
</evidence>
<accession>A0A9J6H7A2</accession>
<dbReference type="Gene3D" id="3.30.420.10">
    <property type="entry name" value="Ribonuclease H-like superfamily/Ribonuclease H"/>
    <property type="match status" value="1"/>
</dbReference>
<comment type="caution">
    <text evidence="17">The sequence shown here is derived from an EMBL/GenBank/DDBJ whole genome shotgun (WGS) entry which is preliminary data.</text>
</comment>
<evidence type="ECO:0000256" key="3">
    <source>
        <dbReference type="ARBA" id="ARBA00004496"/>
    </source>
</evidence>
<dbReference type="PANTHER" id="PTHR10797">
    <property type="entry name" value="CCR4-NOT TRANSCRIPTION COMPLEX SUBUNIT"/>
    <property type="match status" value="1"/>
</dbReference>
<protein>
    <recommendedName>
        <fullName evidence="5">poly(A)-specific ribonuclease</fullName>
        <ecNumber evidence="5">3.1.13.4</ecNumber>
    </recommendedName>
</protein>
<keyword evidence="7" id="KW-0540">Nuclease</keyword>
<reference evidence="17 18" key="1">
    <citation type="journal article" date="2020" name="Cell">
        <title>Large-Scale Comparative Analyses of Tick Genomes Elucidate Their Genetic Diversity and Vector Capacities.</title>
        <authorList>
            <consortium name="Tick Genome and Microbiome Consortium (TIGMIC)"/>
            <person name="Jia N."/>
            <person name="Wang J."/>
            <person name="Shi W."/>
            <person name="Du L."/>
            <person name="Sun Y."/>
            <person name="Zhan W."/>
            <person name="Jiang J.F."/>
            <person name="Wang Q."/>
            <person name="Zhang B."/>
            <person name="Ji P."/>
            <person name="Bell-Sakyi L."/>
            <person name="Cui X.M."/>
            <person name="Yuan T.T."/>
            <person name="Jiang B.G."/>
            <person name="Yang W.F."/>
            <person name="Lam T.T."/>
            <person name="Chang Q.C."/>
            <person name="Ding S.J."/>
            <person name="Wang X.J."/>
            <person name="Zhu J.G."/>
            <person name="Ruan X.D."/>
            <person name="Zhao L."/>
            <person name="Wei J.T."/>
            <person name="Ye R.Z."/>
            <person name="Que T.C."/>
            <person name="Du C.H."/>
            <person name="Zhou Y.H."/>
            <person name="Cheng J.X."/>
            <person name="Dai P.F."/>
            <person name="Guo W.B."/>
            <person name="Han X.H."/>
            <person name="Huang E.J."/>
            <person name="Li L.F."/>
            <person name="Wei W."/>
            <person name="Gao Y.C."/>
            <person name="Liu J.Z."/>
            <person name="Shao H.Z."/>
            <person name="Wang X."/>
            <person name="Wang C.C."/>
            <person name="Yang T.C."/>
            <person name="Huo Q.B."/>
            <person name="Li W."/>
            <person name="Chen H.Y."/>
            <person name="Chen S.E."/>
            <person name="Zhou L.G."/>
            <person name="Ni X.B."/>
            <person name="Tian J.H."/>
            <person name="Sheng Y."/>
            <person name="Liu T."/>
            <person name="Pan Y.S."/>
            <person name="Xia L.Y."/>
            <person name="Li J."/>
            <person name="Zhao F."/>
            <person name="Cao W.C."/>
        </authorList>
    </citation>
    <scope>NUCLEOTIDE SEQUENCE [LARGE SCALE GENOMIC DNA]</scope>
    <source>
        <strain evidence="17">HaeL-2018</strain>
    </source>
</reference>
<evidence type="ECO:0000256" key="8">
    <source>
        <dbReference type="ARBA" id="ARBA00022723"/>
    </source>
</evidence>
<dbReference type="GO" id="GO:0005737">
    <property type="term" value="C:cytoplasm"/>
    <property type="evidence" value="ECO:0007669"/>
    <property type="project" value="UniProtKB-SubCell"/>
</dbReference>
<evidence type="ECO:0000256" key="11">
    <source>
        <dbReference type="ARBA" id="ARBA00022884"/>
    </source>
</evidence>
<name>A0A9J6H7A2_HAELO</name>
<comment type="catalytic activity">
    <reaction evidence="1">
        <text>Exonucleolytic cleavage of poly(A) to 5'-AMP.</text>
        <dbReference type="EC" id="3.1.13.4"/>
    </reaction>
</comment>